<feature type="region of interest" description="Disordered" evidence="1">
    <location>
        <begin position="1"/>
        <end position="20"/>
    </location>
</feature>
<name>A0A834ITW0_RHYFE</name>
<organism evidence="2 3">
    <name type="scientific">Rhynchophorus ferrugineus</name>
    <name type="common">Red palm weevil</name>
    <name type="synonym">Curculio ferrugineus</name>
    <dbReference type="NCBI Taxonomy" id="354439"/>
    <lineage>
        <taxon>Eukaryota</taxon>
        <taxon>Metazoa</taxon>
        <taxon>Ecdysozoa</taxon>
        <taxon>Arthropoda</taxon>
        <taxon>Hexapoda</taxon>
        <taxon>Insecta</taxon>
        <taxon>Pterygota</taxon>
        <taxon>Neoptera</taxon>
        <taxon>Endopterygota</taxon>
        <taxon>Coleoptera</taxon>
        <taxon>Polyphaga</taxon>
        <taxon>Cucujiformia</taxon>
        <taxon>Curculionidae</taxon>
        <taxon>Dryophthorinae</taxon>
        <taxon>Rhynchophorus</taxon>
    </lineage>
</organism>
<dbReference type="EMBL" id="JAACXV010000031">
    <property type="protein sequence ID" value="KAF7286280.1"/>
    <property type="molecule type" value="Genomic_DNA"/>
</dbReference>
<dbReference type="Proteomes" id="UP000625711">
    <property type="component" value="Unassembled WGS sequence"/>
</dbReference>
<reference evidence="2" key="1">
    <citation type="submission" date="2020-08" db="EMBL/GenBank/DDBJ databases">
        <title>Genome sequencing and assembly of the red palm weevil Rhynchophorus ferrugineus.</title>
        <authorList>
            <person name="Dias G.B."/>
            <person name="Bergman C.M."/>
            <person name="Manee M."/>
        </authorList>
    </citation>
    <scope>NUCLEOTIDE SEQUENCE</scope>
    <source>
        <strain evidence="2">AA-2017</strain>
        <tissue evidence="2">Whole larva</tissue>
    </source>
</reference>
<dbReference type="AlphaFoldDB" id="A0A834ITW0"/>
<sequence>MEQRLRGRIGGGAWEATSATPRARENWPVQITQIDSASFISDLSALMIDTNRLTLIFHHRKRGFCTEVTFRTELCSEAT</sequence>
<evidence type="ECO:0000256" key="1">
    <source>
        <dbReference type="SAM" id="MobiDB-lite"/>
    </source>
</evidence>
<proteinExistence type="predicted"/>
<evidence type="ECO:0000313" key="2">
    <source>
        <dbReference type="EMBL" id="KAF7286280.1"/>
    </source>
</evidence>
<keyword evidence="3" id="KW-1185">Reference proteome</keyword>
<protein>
    <submittedName>
        <fullName evidence="2">Uncharacterized protein</fullName>
    </submittedName>
</protein>
<comment type="caution">
    <text evidence="2">The sequence shown here is derived from an EMBL/GenBank/DDBJ whole genome shotgun (WGS) entry which is preliminary data.</text>
</comment>
<accession>A0A834ITW0</accession>
<evidence type="ECO:0000313" key="3">
    <source>
        <dbReference type="Proteomes" id="UP000625711"/>
    </source>
</evidence>
<gene>
    <name evidence="2" type="ORF">GWI33_006364</name>
</gene>